<keyword evidence="2" id="KW-1185">Reference proteome</keyword>
<accession>A0ABW0TG99</accession>
<evidence type="ECO:0000313" key="2">
    <source>
        <dbReference type="Proteomes" id="UP001596109"/>
    </source>
</evidence>
<evidence type="ECO:0008006" key="3">
    <source>
        <dbReference type="Google" id="ProtNLM"/>
    </source>
</evidence>
<gene>
    <name evidence="1" type="ORF">ACFPRA_02050</name>
</gene>
<sequence>MTKKVAEVKQQATGVDLIWDSWLNNFKTLQSIQAEVERKSFRVFDYQKELIDSTRKTLDNMETESNKLVKEWSERLEDSVKASEKIQSELTASWLSTIEEINNKVQTLAWSPSHAVLDLFTQSQAQLETTVKEAVQQQKEGRTEVLKQIEDLTIQLKQSHKGVLETVKA</sequence>
<dbReference type="Proteomes" id="UP001596109">
    <property type="component" value="Unassembled WGS sequence"/>
</dbReference>
<dbReference type="Pfam" id="PF09602">
    <property type="entry name" value="PhaP_Bmeg"/>
    <property type="match status" value="1"/>
</dbReference>
<proteinExistence type="predicted"/>
<comment type="caution">
    <text evidence="1">The sequence shown here is derived from an EMBL/GenBank/DDBJ whole genome shotgun (WGS) entry which is preliminary data.</text>
</comment>
<dbReference type="EMBL" id="JBHSNO010000001">
    <property type="protein sequence ID" value="MFC5587691.1"/>
    <property type="molecule type" value="Genomic_DNA"/>
</dbReference>
<protein>
    <recommendedName>
        <fullName evidence="3">Polyhydroxyalkanoic acid inclusion protein PhaP</fullName>
    </recommendedName>
</protein>
<organism evidence="1 2">
    <name type="scientific">Sporosarcina soli</name>
    <dbReference type="NCBI Taxonomy" id="334736"/>
    <lineage>
        <taxon>Bacteria</taxon>
        <taxon>Bacillati</taxon>
        <taxon>Bacillota</taxon>
        <taxon>Bacilli</taxon>
        <taxon>Bacillales</taxon>
        <taxon>Caryophanaceae</taxon>
        <taxon>Sporosarcina</taxon>
    </lineage>
</organism>
<dbReference type="InterPro" id="IPR011728">
    <property type="entry name" value="PhaP_Bmeg"/>
</dbReference>
<reference evidence="2" key="1">
    <citation type="journal article" date="2019" name="Int. J. Syst. Evol. Microbiol.">
        <title>The Global Catalogue of Microorganisms (GCM) 10K type strain sequencing project: providing services to taxonomists for standard genome sequencing and annotation.</title>
        <authorList>
            <consortium name="The Broad Institute Genomics Platform"/>
            <consortium name="The Broad Institute Genome Sequencing Center for Infectious Disease"/>
            <person name="Wu L."/>
            <person name="Ma J."/>
        </authorList>
    </citation>
    <scope>NUCLEOTIDE SEQUENCE [LARGE SCALE GENOMIC DNA]</scope>
    <source>
        <strain evidence="2">CGMCC 4.1434</strain>
    </source>
</reference>
<dbReference type="RefSeq" id="WP_381430018.1">
    <property type="nucleotide sequence ID" value="NZ_JBHSNO010000001.1"/>
</dbReference>
<name>A0ABW0TG99_9BACL</name>
<evidence type="ECO:0000313" key="1">
    <source>
        <dbReference type="EMBL" id="MFC5587691.1"/>
    </source>
</evidence>